<reference evidence="1" key="1">
    <citation type="submission" date="2019-10" db="EMBL/GenBank/DDBJ databases">
        <authorList>
            <person name="Nor Muhammad N."/>
        </authorList>
    </citation>
    <scope>NUCLEOTIDE SEQUENCE</scope>
</reference>
<sequence>MPVTQLLLDTLDATARSLGPTPRYDADGLVIPFGNAGREGKVYVVWHGRAIGLFYGMRLANAMVFSFEGAAYVGCRNLQSAQEAFRRGPTFLRAVWTLPRPRAALPTPGVARPDISEGNYKAEDLAYDQHATFGGDLSDIRAQLNTPPSIPIVQDRAANERAKRIWESMVEQGDATFFVATSQHGPPSMSAVSGMTGDTATWGTVGTPPMSSWDTTVWSGSTTAGREREVVHEDNVVAWAVIRGLLRRRDADIAAGYATGIKVVAFTHKTPAFVYFVQKYMKGLVGCPVDVEE</sequence>
<gene>
    <name evidence="1" type="primary">A6ZIB8</name>
</gene>
<protein>
    <submittedName>
        <fullName evidence="1">NADPH oxidase isoform 2</fullName>
    </submittedName>
</protein>
<dbReference type="AlphaFoldDB" id="A0A5K1JQZ8"/>
<dbReference type="EMBL" id="LR723684">
    <property type="protein sequence ID" value="VWO93930.1"/>
    <property type="molecule type" value="Genomic_DNA"/>
</dbReference>
<accession>A0A5K1JQZ8</accession>
<proteinExistence type="predicted"/>
<name>A0A5K1JQZ8_9APHY</name>
<organism evidence="1">
    <name type="scientific">Ganoderma boninense</name>
    <dbReference type="NCBI Taxonomy" id="34458"/>
    <lineage>
        <taxon>Eukaryota</taxon>
        <taxon>Fungi</taxon>
        <taxon>Dikarya</taxon>
        <taxon>Basidiomycota</taxon>
        <taxon>Agaricomycotina</taxon>
        <taxon>Agaricomycetes</taxon>
        <taxon>Polyporales</taxon>
        <taxon>Polyporaceae</taxon>
        <taxon>Ganoderma</taxon>
    </lineage>
</organism>
<evidence type="ECO:0000313" key="1">
    <source>
        <dbReference type="EMBL" id="VWO93930.1"/>
    </source>
</evidence>